<accession>A0A2U3K3Z9</accession>
<reference evidence="2" key="1">
    <citation type="submission" date="2018-02" db="EMBL/GenBank/DDBJ databases">
        <authorList>
            <person name="Hausmann B."/>
        </authorList>
    </citation>
    <scope>NUCLEOTIDE SEQUENCE [LARGE SCALE GENOMIC DNA]</scope>
    <source>
        <strain evidence="2">Peat soil MAG SbA1</strain>
    </source>
</reference>
<dbReference type="Proteomes" id="UP000238701">
    <property type="component" value="Unassembled WGS sequence"/>
</dbReference>
<organism evidence="1 2">
    <name type="scientific">Candidatus Sulfotelmatobacter kueseliae</name>
    <dbReference type="NCBI Taxonomy" id="2042962"/>
    <lineage>
        <taxon>Bacteria</taxon>
        <taxon>Pseudomonadati</taxon>
        <taxon>Acidobacteriota</taxon>
        <taxon>Terriglobia</taxon>
        <taxon>Terriglobales</taxon>
        <taxon>Candidatus Korobacteraceae</taxon>
        <taxon>Candidatus Sulfotelmatobacter</taxon>
    </lineage>
</organism>
<dbReference type="InterPro" id="IPR036280">
    <property type="entry name" value="Multihaem_cyt_sf"/>
</dbReference>
<dbReference type="SUPFAM" id="SSF48695">
    <property type="entry name" value="Multiheme cytochromes"/>
    <property type="match status" value="1"/>
</dbReference>
<evidence type="ECO:0000313" key="2">
    <source>
        <dbReference type="Proteomes" id="UP000238701"/>
    </source>
</evidence>
<name>A0A2U3K3Z9_9BACT</name>
<dbReference type="AlphaFoldDB" id="A0A2U3K3Z9"/>
<sequence length="241" mass="25536">MKTARTIGLILLMVAIVTTMGFAQKPSKAYIINSDHDLRAGETGGIALGNTSSSYALCNFCHIAHKRGSDTFQTWNGPLLWNHTLSSVTTYGVYSSNSFNAYGTNIADLGGSNGPGYVTSNLCLSCHDGTVAIDSFYVSVSGATNTETMATLNNSYVISNLTNTHPVNFTYYGASWIPQAGVLAPASMTSVDAAGSVPLENGKMQCWTCHDAHNGQSGIFEQNFPTSGIPTGGVFCNYCHL</sequence>
<gene>
    <name evidence="1" type="ORF">SBA1_1250007</name>
</gene>
<evidence type="ECO:0000313" key="1">
    <source>
        <dbReference type="EMBL" id="SPF34373.1"/>
    </source>
</evidence>
<protein>
    <submittedName>
        <fullName evidence="1">Putative Cytochrome c family protein</fullName>
    </submittedName>
</protein>
<dbReference type="EMBL" id="OMOD01000030">
    <property type="protein sequence ID" value="SPF34373.1"/>
    <property type="molecule type" value="Genomic_DNA"/>
</dbReference>
<proteinExistence type="predicted"/>
<dbReference type="OrthoDB" id="102794at2"/>